<organism evidence="2 3">
    <name type="scientific">Paenibacillus aurantiacus</name>
    <dbReference type="NCBI Taxonomy" id="1936118"/>
    <lineage>
        <taxon>Bacteria</taxon>
        <taxon>Bacillati</taxon>
        <taxon>Bacillota</taxon>
        <taxon>Bacilli</taxon>
        <taxon>Bacillales</taxon>
        <taxon>Paenibacillaceae</taxon>
        <taxon>Paenibacillus</taxon>
    </lineage>
</organism>
<evidence type="ECO:0000313" key="3">
    <source>
        <dbReference type="Proteomes" id="UP001589747"/>
    </source>
</evidence>
<dbReference type="EMBL" id="JBHMDO010000015">
    <property type="protein sequence ID" value="MFB9325648.1"/>
    <property type="molecule type" value="Genomic_DNA"/>
</dbReference>
<keyword evidence="3" id="KW-1185">Reference proteome</keyword>
<evidence type="ECO:0000313" key="2">
    <source>
        <dbReference type="EMBL" id="MFB9325648.1"/>
    </source>
</evidence>
<gene>
    <name evidence="2" type="ORF">ACFFSY_06895</name>
</gene>
<name>A0ABV5KMQ1_9BACL</name>
<keyword evidence="1" id="KW-0472">Membrane</keyword>
<feature type="transmembrane region" description="Helical" evidence="1">
    <location>
        <begin position="32"/>
        <end position="49"/>
    </location>
</feature>
<keyword evidence="1" id="KW-0812">Transmembrane</keyword>
<reference evidence="2 3" key="1">
    <citation type="submission" date="2024-09" db="EMBL/GenBank/DDBJ databases">
        <authorList>
            <person name="Sun Q."/>
            <person name="Mori K."/>
        </authorList>
    </citation>
    <scope>NUCLEOTIDE SEQUENCE [LARGE SCALE GENOMIC DNA]</scope>
    <source>
        <strain evidence="2 3">TISTR 2452</strain>
    </source>
</reference>
<accession>A0ABV5KMQ1</accession>
<protein>
    <submittedName>
        <fullName evidence="2">Uncharacterized protein</fullName>
    </submittedName>
</protein>
<comment type="caution">
    <text evidence="2">The sequence shown here is derived from an EMBL/GenBank/DDBJ whole genome shotgun (WGS) entry which is preliminary data.</text>
</comment>
<evidence type="ECO:0000256" key="1">
    <source>
        <dbReference type="SAM" id="Phobius"/>
    </source>
</evidence>
<dbReference type="Proteomes" id="UP001589747">
    <property type="component" value="Unassembled WGS sequence"/>
</dbReference>
<keyword evidence="1" id="KW-1133">Transmembrane helix</keyword>
<proteinExistence type="predicted"/>
<sequence length="56" mass="6089">MKTYIPLLGILLLIAYSLVTHFEAPIHDVAKGGMLGLSVAFNVYALATFRRKPSVA</sequence>
<dbReference type="RefSeq" id="WP_377491909.1">
    <property type="nucleotide sequence ID" value="NZ_JBHMDO010000015.1"/>
</dbReference>